<organism evidence="2">
    <name type="scientific">Arundo donax</name>
    <name type="common">Giant reed</name>
    <name type="synonym">Donax arundinaceus</name>
    <dbReference type="NCBI Taxonomy" id="35708"/>
    <lineage>
        <taxon>Eukaryota</taxon>
        <taxon>Viridiplantae</taxon>
        <taxon>Streptophyta</taxon>
        <taxon>Embryophyta</taxon>
        <taxon>Tracheophyta</taxon>
        <taxon>Spermatophyta</taxon>
        <taxon>Magnoliopsida</taxon>
        <taxon>Liliopsida</taxon>
        <taxon>Poales</taxon>
        <taxon>Poaceae</taxon>
        <taxon>PACMAD clade</taxon>
        <taxon>Arundinoideae</taxon>
        <taxon>Arundineae</taxon>
        <taxon>Arundo</taxon>
    </lineage>
</organism>
<feature type="transmembrane region" description="Helical" evidence="1">
    <location>
        <begin position="12"/>
        <end position="30"/>
    </location>
</feature>
<reference evidence="2" key="2">
    <citation type="journal article" date="2015" name="Data Brief">
        <title>Shoot transcriptome of the giant reed, Arundo donax.</title>
        <authorList>
            <person name="Barrero R.A."/>
            <person name="Guerrero F.D."/>
            <person name="Moolhuijzen P."/>
            <person name="Goolsby J.A."/>
            <person name="Tidwell J."/>
            <person name="Bellgard S.E."/>
            <person name="Bellgard M.I."/>
        </authorList>
    </citation>
    <scope>NUCLEOTIDE SEQUENCE</scope>
    <source>
        <tissue evidence="2">Shoot tissue taken approximately 20 cm above the soil surface</tissue>
    </source>
</reference>
<proteinExistence type="predicted"/>
<sequence>MQLRFWCEQHYAYYIYEFCFLFAGSTSYTFSTKKRGASSGGHIQMLPYGPY</sequence>
<evidence type="ECO:0000313" key="2">
    <source>
        <dbReference type="EMBL" id="JAD54481.1"/>
    </source>
</evidence>
<keyword evidence="1" id="KW-1133">Transmembrane helix</keyword>
<keyword evidence="1" id="KW-0472">Membrane</keyword>
<accession>A0A0A9ATM4</accession>
<name>A0A0A9ATM4_ARUDO</name>
<dbReference type="EMBL" id="GBRH01243414">
    <property type="protein sequence ID" value="JAD54481.1"/>
    <property type="molecule type" value="Transcribed_RNA"/>
</dbReference>
<reference evidence="2" key="1">
    <citation type="submission" date="2014-09" db="EMBL/GenBank/DDBJ databases">
        <authorList>
            <person name="Magalhaes I.L.F."/>
            <person name="Oliveira U."/>
            <person name="Santos F.R."/>
            <person name="Vidigal T.H.D.A."/>
            <person name="Brescovit A.D."/>
            <person name="Santos A.J."/>
        </authorList>
    </citation>
    <scope>NUCLEOTIDE SEQUENCE</scope>
    <source>
        <tissue evidence="2">Shoot tissue taken approximately 20 cm above the soil surface</tissue>
    </source>
</reference>
<protein>
    <submittedName>
        <fullName evidence="2">Uncharacterized protein</fullName>
    </submittedName>
</protein>
<dbReference type="AlphaFoldDB" id="A0A0A9ATM4"/>
<evidence type="ECO:0000256" key="1">
    <source>
        <dbReference type="SAM" id="Phobius"/>
    </source>
</evidence>
<keyword evidence="1" id="KW-0812">Transmembrane</keyword>